<dbReference type="Gene3D" id="3.30.457.10">
    <property type="entry name" value="Copper amine oxidase-like, N-terminal domain"/>
    <property type="match status" value="2"/>
</dbReference>
<gene>
    <name evidence="2" type="ORF">P5X88_26260</name>
</gene>
<reference evidence="2" key="1">
    <citation type="submission" date="2023-03" db="EMBL/GenBank/DDBJ databases">
        <title>Bacterial isolates from washroom surfaces on a university campus.</title>
        <authorList>
            <person name="Holman D.B."/>
            <person name="Gzyl K.E."/>
            <person name="Taheri A.E."/>
        </authorList>
    </citation>
    <scope>NUCLEOTIDE SEQUENCE</scope>
    <source>
        <strain evidence="2">RD03</strain>
    </source>
</reference>
<dbReference type="EMBL" id="JAROYP010000031">
    <property type="protein sequence ID" value="MDH5164442.1"/>
    <property type="molecule type" value="Genomic_DNA"/>
</dbReference>
<dbReference type="RefSeq" id="WP_280619147.1">
    <property type="nucleotide sequence ID" value="NZ_JAROYP010000031.1"/>
</dbReference>
<feature type="domain" description="Copper amine oxidase-like N-terminal" evidence="1">
    <location>
        <begin position="16"/>
        <end position="123"/>
    </location>
</feature>
<evidence type="ECO:0000259" key="1">
    <source>
        <dbReference type="Pfam" id="PF07833"/>
    </source>
</evidence>
<evidence type="ECO:0000313" key="2">
    <source>
        <dbReference type="EMBL" id="MDH5164442.1"/>
    </source>
</evidence>
<dbReference type="Pfam" id="PF07833">
    <property type="entry name" value="Cu_amine_oxidN1"/>
    <property type="match status" value="1"/>
</dbReference>
<protein>
    <submittedName>
        <fullName evidence="2">Copper amine oxidase N-terminal domain-containing protein</fullName>
    </submittedName>
</protein>
<accession>A0AAW6T513</accession>
<sequence>MTKPAVKPAAPAIAIYINGKKQSYDQPPVIENGRTLVPLRGIFESLGATVQWDQKKQQITATKSKTKILLKIGSKSPTVNGKVVPIDVPGKVKNGRTLVPLRFVGEALGATVDYNATSRTIKITPKAETSNSTVTY</sequence>
<evidence type="ECO:0000313" key="3">
    <source>
        <dbReference type="Proteomes" id="UP001159179"/>
    </source>
</evidence>
<proteinExistence type="predicted"/>
<dbReference type="AlphaFoldDB" id="A0AAW6T513"/>
<dbReference type="InterPro" id="IPR036582">
    <property type="entry name" value="Mao_N_sf"/>
</dbReference>
<dbReference type="SUPFAM" id="SSF55383">
    <property type="entry name" value="Copper amine oxidase, domain N"/>
    <property type="match status" value="1"/>
</dbReference>
<name>A0AAW6T513_9BACI</name>
<organism evidence="2 3">
    <name type="scientific">Heyndrickxia oleronia</name>
    <dbReference type="NCBI Taxonomy" id="38875"/>
    <lineage>
        <taxon>Bacteria</taxon>
        <taxon>Bacillati</taxon>
        <taxon>Bacillota</taxon>
        <taxon>Bacilli</taxon>
        <taxon>Bacillales</taxon>
        <taxon>Bacillaceae</taxon>
        <taxon>Heyndrickxia</taxon>
    </lineage>
</organism>
<comment type="caution">
    <text evidence="2">The sequence shown here is derived from an EMBL/GenBank/DDBJ whole genome shotgun (WGS) entry which is preliminary data.</text>
</comment>
<dbReference type="Proteomes" id="UP001159179">
    <property type="component" value="Unassembled WGS sequence"/>
</dbReference>
<dbReference type="InterPro" id="IPR012854">
    <property type="entry name" value="Cu_amine_oxidase-like_N"/>
</dbReference>